<dbReference type="RefSeq" id="WP_161436629.1">
    <property type="nucleotide sequence ID" value="NZ_WXYO01000007.1"/>
</dbReference>
<accession>A0A6L9EFP9</accession>
<dbReference type="AlphaFoldDB" id="A0A6L9EFP9"/>
<keyword evidence="1" id="KW-0732">Signal</keyword>
<keyword evidence="3" id="KW-1185">Reference proteome</keyword>
<evidence type="ECO:0000256" key="1">
    <source>
        <dbReference type="SAM" id="SignalP"/>
    </source>
</evidence>
<evidence type="ECO:0000313" key="2">
    <source>
        <dbReference type="EMBL" id="NAS13600.1"/>
    </source>
</evidence>
<evidence type="ECO:0000313" key="3">
    <source>
        <dbReference type="Proteomes" id="UP000475249"/>
    </source>
</evidence>
<feature type="signal peptide" evidence="1">
    <location>
        <begin position="1"/>
        <end position="26"/>
    </location>
</feature>
<feature type="chain" id="PRO_5026933531" description="Lipoprotein" evidence="1">
    <location>
        <begin position="27"/>
        <end position="69"/>
    </location>
</feature>
<organism evidence="2 3">
    <name type="scientific">Poritiphilus flavus</name>
    <dbReference type="NCBI Taxonomy" id="2697053"/>
    <lineage>
        <taxon>Bacteria</taxon>
        <taxon>Pseudomonadati</taxon>
        <taxon>Bacteroidota</taxon>
        <taxon>Flavobacteriia</taxon>
        <taxon>Flavobacteriales</taxon>
        <taxon>Flavobacteriaceae</taxon>
        <taxon>Poritiphilus</taxon>
    </lineage>
</organism>
<gene>
    <name evidence="2" type="ORF">GTQ38_16425</name>
</gene>
<sequence length="69" mass="7568">MNTKKFLAGICTCLILMAASCTTDTADDQAYEQGVDRSKITIKNVDRSKITVKNAVDRSKVRSSNKKGK</sequence>
<protein>
    <recommendedName>
        <fullName evidence="4">Lipoprotein</fullName>
    </recommendedName>
</protein>
<reference evidence="2 3" key="1">
    <citation type="submission" date="2020-01" db="EMBL/GenBank/DDBJ databases">
        <title>Bacteria diversity of Porities sp.</title>
        <authorList>
            <person name="Wang G."/>
        </authorList>
    </citation>
    <scope>NUCLEOTIDE SEQUENCE [LARGE SCALE GENOMIC DNA]</scope>
    <source>
        <strain evidence="2 3">R33</strain>
    </source>
</reference>
<evidence type="ECO:0008006" key="4">
    <source>
        <dbReference type="Google" id="ProtNLM"/>
    </source>
</evidence>
<name>A0A6L9EFP9_9FLAO</name>
<dbReference type="Proteomes" id="UP000475249">
    <property type="component" value="Unassembled WGS sequence"/>
</dbReference>
<comment type="caution">
    <text evidence="2">The sequence shown here is derived from an EMBL/GenBank/DDBJ whole genome shotgun (WGS) entry which is preliminary data.</text>
</comment>
<dbReference type="PROSITE" id="PS51257">
    <property type="entry name" value="PROKAR_LIPOPROTEIN"/>
    <property type="match status" value="1"/>
</dbReference>
<dbReference type="EMBL" id="WXYO01000007">
    <property type="protein sequence ID" value="NAS13600.1"/>
    <property type="molecule type" value="Genomic_DNA"/>
</dbReference>
<proteinExistence type="predicted"/>